<keyword evidence="3 6" id="KW-0812">Transmembrane</keyword>
<protein>
    <submittedName>
        <fullName evidence="7">Polysaccharide biosynthesis protein</fullName>
    </submittedName>
</protein>
<evidence type="ECO:0000256" key="1">
    <source>
        <dbReference type="ARBA" id="ARBA00004651"/>
    </source>
</evidence>
<dbReference type="PANTHER" id="PTHR30250">
    <property type="entry name" value="PST FAMILY PREDICTED COLANIC ACID TRANSPORTER"/>
    <property type="match status" value="1"/>
</dbReference>
<keyword evidence="5 6" id="KW-0472">Membrane</keyword>
<dbReference type="GO" id="GO:0005886">
    <property type="term" value="C:plasma membrane"/>
    <property type="evidence" value="ECO:0007669"/>
    <property type="project" value="UniProtKB-SubCell"/>
</dbReference>
<feature type="transmembrane region" description="Helical" evidence="6">
    <location>
        <begin position="53"/>
        <end position="72"/>
    </location>
</feature>
<evidence type="ECO:0000313" key="8">
    <source>
        <dbReference type="Proteomes" id="UP000601171"/>
    </source>
</evidence>
<dbReference type="AlphaFoldDB" id="A0A926EWP8"/>
<feature type="transmembrane region" description="Helical" evidence="6">
    <location>
        <begin position="399"/>
        <end position="420"/>
    </location>
</feature>
<proteinExistence type="predicted"/>
<keyword evidence="2" id="KW-1003">Cell membrane</keyword>
<dbReference type="InterPro" id="IPR050833">
    <property type="entry name" value="Poly_Biosynth_Transport"/>
</dbReference>
<evidence type="ECO:0000313" key="7">
    <source>
        <dbReference type="EMBL" id="MBC8587932.1"/>
    </source>
</evidence>
<evidence type="ECO:0000256" key="6">
    <source>
        <dbReference type="SAM" id="Phobius"/>
    </source>
</evidence>
<evidence type="ECO:0000256" key="3">
    <source>
        <dbReference type="ARBA" id="ARBA00022692"/>
    </source>
</evidence>
<dbReference type="InterPro" id="IPR002797">
    <property type="entry name" value="Polysacc_synth"/>
</dbReference>
<feature type="transmembrane region" description="Helical" evidence="6">
    <location>
        <begin position="334"/>
        <end position="360"/>
    </location>
</feature>
<organism evidence="7 8">
    <name type="scientific">Paratissierella segnis</name>
    <dbReference type="NCBI Taxonomy" id="2763679"/>
    <lineage>
        <taxon>Bacteria</taxon>
        <taxon>Bacillati</taxon>
        <taxon>Bacillota</taxon>
        <taxon>Tissierellia</taxon>
        <taxon>Tissierellales</taxon>
        <taxon>Tissierellaceae</taxon>
        <taxon>Paratissierella</taxon>
    </lineage>
</organism>
<sequence>MGVEIIAKQNNFLKGAAILGIAGIIVKILGAVYRIPIVNIIKDEGIGYYQTAYPFYSLLLTIATAGFPVAIAKLASEKRAVGDYKGAYKVFKVALLGLIIGGTLASLFVALGARTIVEKLKNPNAYYSLIALVPALFFVPIMSAFRGFFQGRQNMTPTAISQIAEQLSRVASGLFLTSYLLKYGIPIAAGGASFGGSVGGIVGGITIFIIFMMSRKEIHHEIENSIESKEYKVSNIVKDLLVISIPITLGSSIAPIMDAIDTTFVLNRLQAINYSEELANSLYGQLKGMAQTLINLPQVFSIAISMSLVPAIADAKARKRKTEINSIASSGIRMTLLIGLPCAFGLFVLAKPIIGLLYYKNTLETINSTGEILSYLSFGVITLTLVQCLTAILQGLGRVMVPVISLFIGAVVKVILTYVLTGIPSINIKGAAISTVAAYTIAALLDLMSLVRSSKIKLDFKNIFLKPLISSIVMAIIAKASFILLNNIIGQRLATILAVLIGVVLYFILLIITGSITTEDFKLLPKGDKIEKKLERFKIFK</sequence>
<dbReference type="Pfam" id="PF01943">
    <property type="entry name" value="Polysacc_synt"/>
    <property type="match status" value="1"/>
</dbReference>
<gene>
    <name evidence="7" type="ORF">H8707_06740</name>
</gene>
<evidence type="ECO:0000256" key="2">
    <source>
        <dbReference type="ARBA" id="ARBA00022475"/>
    </source>
</evidence>
<keyword evidence="4 6" id="KW-1133">Transmembrane helix</keyword>
<evidence type="ECO:0000256" key="5">
    <source>
        <dbReference type="ARBA" id="ARBA00023136"/>
    </source>
</evidence>
<feature type="transmembrane region" description="Helical" evidence="6">
    <location>
        <begin position="194"/>
        <end position="214"/>
    </location>
</feature>
<feature type="transmembrane region" description="Helical" evidence="6">
    <location>
        <begin position="93"/>
        <end position="113"/>
    </location>
</feature>
<accession>A0A926EWP8</accession>
<name>A0A926EWP8_9FIRM</name>
<feature type="transmembrane region" description="Helical" evidence="6">
    <location>
        <begin position="496"/>
        <end position="516"/>
    </location>
</feature>
<feature type="transmembrane region" description="Helical" evidence="6">
    <location>
        <begin position="170"/>
        <end position="188"/>
    </location>
</feature>
<reference evidence="7" key="1">
    <citation type="submission" date="2020-08" db="EMBL/GenBank/DDBJ databases">
        <title>Genome public.</title>
        <authorList>
            <person name="Liu C."/>
            <person name="Sun Q."/>
        </authorList>
    </citation>
    <scope>NUCLEOTIDE SEQUENCE</scope>
    <source>
        <strain evidence="7">BX21</strain>
    </source>
</reference>
<comment type="subcellular location">
    <subcellularLocation>
        <location evidence="1">Cell membrane</location>
        <topology evidence="1">Multi-pass membrane protein</topology>
    </subcellularLocation>
</comment>
<feature type="transmembrane region" description="Helical" evidence="6">
    <location>
        <begin position="125"/>
        <end position="149"/>
    </location>
</feature>
<feature type="transmembrane region" description="Helical" evidence="6">
    <location>
        <begin position="372"/>
        <end position="392"/>
    </location>
</feature>
<dbReference type="InterPro" id="IPR024923">
    <property type="entry name" value="PG_synth_SpoVB"/>
</dbReference>
<dbReference type="Proteomes" id="UP000601171">
    <property type="component" value="Unassembled WGS sequence"/>
</dbReference>
<keyword evidence="8" id="KW-1185">Reference proteome</keyword>
<feature type="transmembrane region" description="Helical" evidence="6">
    <location>
        <begin position="432"/>
        <end position="451"/>
    </location>
</feature>
<feature type="transmembrane region" description="Helical" evidence="6">
    <location>
        <begin position="463"/>
        <end position="484"/>
    </location>
</feature>
<dbReference type="EMBL" id="JACRTG010000016">
    <property type="protein sequence ID" value="MBC8587932.1"/>
    <property type="molecule type" value="Genomic_DNA"/>
</dbReference>
<dbReference type="PIRSF" id="PIRSF038958">
    <property type="entry name" value="PG_synth_SpoVB"/>
    <property type="match status" value="1"/>
</dbReference>
<comment type="caution">
    <text evidence="7">The sequence shown here is derived from an EMBL/GenBank/DDBJ whole genome shotgun (WGS) entry which is preliminary data.</text>
</comment>
<evidence type="ECO:0000256" key="4">
    <source>
        <dbReference type="ARBA" id="ARBA00022989"/>
    </source>
</evidence>
<feature type="transmembrane region" description="Helical" evidence="6">
    <location>
        <begin position="12"/>
        <end position="33"/>
    </location>
</feature>
<dbReference type="CDD" id="cd13124">
    <property type="entry name" value="MATE_SpoVB_like"/>
    <property type="match status" value="1"/>
</dbReference>
<dbReference type="PANTHER" id="PTHR30250:SF21">
    <property type="entry name" value="LIPID II FLIPPASE MURJ"/>
    <property type="match status" value="1"/>
</dbReference>
<feature type="transmembrane region" description="Helical" evidence="6">
    <location>
        <begin position="293"/>
        <end position="313"/>
    </location>
</feature>